<gene>
    <name evidence="2" type="ORF">Acr_00g0052170</name>
</gene>
<organism evidence="2 3">
    <name type="scientific">Actinidia rufa</name>
    <dbReference type="NCBI Taxonomy" id="165716"/>
    <lineage>
        <taxon>Eukaryota</taxon>
        <taxon>Viridiplantae</taxon>
        <taxon>Streptophyta</taxon>
        <taxon>Embryophyta</taxon>
        <taxon>Tracheophyta</taxon>
        <taxon>Spermatophyta</taxon>
        <taxon>Magnoliopsida</taxon>
        <taxon>eudicotyledons</taxon>
        <taxon>Gunneridae</taxon>
        <taxon>Pentapetalae</taxon>
        <taxon>asterids</taxon>
        <taxon>Ericales</taxon>
        <taxon>Actinidiaceae</taxon>
        <taxon>Actinidia</taxon>
    </lineage>
</organism>
<dbReference type="Proteomes" id="UP000585474">
    <property type="component" value="Unassembled WGS sequence"/>
</dbReference>
<evidence type="ECO:0000256" key="1">
    <source>
        <dbReference type="SAM" id="MobiDB-lite"/>
    </source>
</evidence>
<evidence type="ECO:0000313" key="3">
    <source>
        <dbReference type="Proteomes" id="UP000585474"/>
    </source>
</evidence>
<keyword evidence="3" id="KW-1185">Reference proteome</keyword>
<dbReference type="AlphaFoldDB" id="A0A7J0DL61"/>
<comment type="caution">
    <text evidence="2">The sequence shown here is derived from an EMBL/GenBank/DDBJ whole genome shotgun (WGS) entry which is preliminary data.</text>
</comment>
<dbReference type="EMBL" id="BJWL01000282">
    <property type="protein sequence ID" value="GFS37472.1"/>
    <property type="molecule type" value="Genomic_DNA"/>
</dbReference>
<name>A0A7J0DL61_9ERIC</name>
<proteinExistence type="predicted"/>
<feature type="region of interest" description="Disordered" evidence="1">
    <location>
        <begin position="45"/>
        <end position="89"/>
    </location>
</feature>
<dbReference type="OrthoDB" id="961973at2759"/>
<feature type="region of interest" description="Disordered" evidence="1">
    <location>
        <begin position="1"/>
        <end position="20"/>
    </location>
</feature>
<feature type="compositionally biased region" description="Acidic residues" evidence="1">
    <location>
        <begin position="1"/>
        <end position="12"/>
    </location>
</feature>
<reference evidence="3" key="1">
    <citation type="submission" date="2019-07" db="EMBL/GenBank/DDBJ databases">
        <title>De Novo Assembly of kiwifruit Actinidia rufa.</title>
        <authorList>
            <person name="Sugita-Konishi S."/>
            <person name="Sato K."/>
            <person name="Mori E."/>
            <person name="Abe Y."/>
            <person name="Kisaki G."/>
            <person name="Hamano K."/>
            <person name="Suezawa K."/>
            <person name="Otani M."/>
            <person name="Fukuda T."/>
            <person name="Manabe T."/>
            <person name="Gomi K."/>
            <person name="Tabuchi M."/>
            <person name="Akimitsu K."/>
            <person name="Kataoka I."/>
        </authorList>
    </citation>
    <scope>NUCLEOTIDE SEQUENCE [LARGE SCALE GENOMIC DNA]</scope>
    <source>
        <strain evidence="3">cv. Fuchu</strain>
    </source>
</reference>
<evidence type="ECO:0000313" key="2">
    <source>
        <dbReference type="EMBL" id="GFS37472.1"/>
    </source>
</evidence>
<sequence>MDDETTLLEEEELAKAESPVDEVALLQKESEIPLEELLARYKKEYDTDDDVENETQSAYASASEDFSDYAAPMEEDDEPSEGSLLWIPL</sequence>
<protein>
    <submittedName>
        <fullName evidence="2">Uncharacterized protein</fullName>
    </submittedName>
</protein>
<accession>A0A7J0DL61</accession>